<keyword evidence="2" id="KW-1185">Reference proteome</keyword>
<dbReference type="Proteomes" id="UP000314294">
    <property type="component" value="Unassembled WGS sequence"/>
</dbReference>
<organism evidence="1 2">
    <name type="scientific">Liparis tanakae</name>
    <name type="common">Tanaka's snailfish</name>
    <dbReference type="NCBI Taxonomy" id="230148"/>
    <lineage>
        <taxon>Eukaryota</taxon>
        <taxon>Metazoa</taxon>
        <taxon>Chordata</taxon>
        <taxon>Craniata</taxon>
        <taxon>Vertebrata</taxon>
        <taxon>Euteleostomi</taxon>
        <taxon>Actinopterygii</taxon>
        <taxon>Neopterygii</taxon>
        <taxon>Teleostei</taxon>
        <taxon>Neoteleostei</taxon>
        <taxon>Acanthomorphata</taxon>
        <taxon>Eupercaria</taxon>
        <taxon>Perciformes</taxon>
        <taxon>Cottioidei</taxon>
        <taxon>Cottales</taxon>
        <taxon>Liparidae</taxon>
        <taxon>Liparis</taxon>
    </lineage>
</organism>
<gene>
    <name evidence="1" type="ORF">EYF80_046047</name>
</gene>
<accession>A0A4Z2FRA8</accession>
<proteinExistence type="predicted"/>
<reference evidence="1 2" key="1">
    <citation type="submission" date="2019-03" db="EMBL/GenBank/DDBJ databases">
        <title>First draft genome of Liparis tanakae, snailfish: a comprehensive survey of snailfish specific genes.</title>
        <authorList>
            <person name="Kim W."/>
            <person name="Song I."/>
            <person name="Jeong J.-H."/>
            <person name="Kim D."/>
            <person name="Kim S."/>
            <person name="Ryu S."/>
            <person name="Song J.Y."/>
            <person name="Lee S.K."/>
        </authorList>
    </citation>
    <scope>NUCLEOTIDE SEQUENCE [LARGE SCALE GENOMIC DNA]</scope>
    <source>
        <tissue evidence="1">Muscle</tissue>
    </source>
</reference>
<evidence type="ECO:0000313" key="2">
    <source>
        <dbReference type="Proteomes" id="UP000314294"/>
    </source>
</evidence>
<sequence length="61" mass="6699">MMVETCSALEWLHGRVEEMNGVVVAEIKVYSASYELMAGENEGHSFSKKAVGRPEVLEGVL</sequence>
<comment type="caution">
    <text evidence="1">The sequence shown here is derived from an EMBL/GenBank/DDBJ whole genome shotgun (WGS) entry which is preliminary data.</text>
</comment>
<dbReference type="AlphaFoldDB" id="A0A4Z2FRA8"/>
<name>A0A4Z2FRA8_9TELE</name>
<protein>
    <submittedName>
        <fullName evidence="1">Uncharacterized protein</fullName>
    </submittedName>
</protein>
<dbReference type="EMBL" id="SRLO01000946">
    <property type="protein sequence ID" value="TNN43776.1"/>
    <property type="molecule type" value="Genomic_DNA"/>
</dbReference>
<evidence type="ECO:0000313" key="1">
    <source>
        <dbReference type="EMBL" id="TNN43776.1"/>
    </source>
</evidence>